<dbReference type="EMBL" id="QBIY01012993">
    <property type="protein sequence ID" value="RXN13234.1"/>
    <property type="molecule type" value="Genomic_DNA"/>
</dbReference>
<name>A0A498M291_LABRO</name>
<proteinExistence type="predicted"/>
<comment type="caution">
    <text evidence="2">The sequence shown here is derived from an EMBL/GenBank/DDBJ whole genome shotgun (WGS) entry which is preliminary data.</text>
</comment>
<dbReference type="AlphaFoldDB" id="A0A498M291"/>
<evidence type="ECO:0000313" key="3">
    <source>
        <dbReference type="Proteomes" id="UP000290572"/>
    </source>
</evidence>
<protein>
    <submittedName>
        <fullName evidence="2">Uncharacterized protein</fullName>
    </submittedName>
</protein>
<gene>
    <name evidence="2" type="ORF">ROHU_009819</name>
</gene>
<feature type="chain" id="PRO_5019829688" evidence="1">
    <location>
        <begin position="21"/>
        <end position="81"/>
    </location>
</feature>
<keyword evidence="1" id="KW-0732">Signal</keyword>
<sequence length="81" mass="9036">MLMCPHLLLLDGFLDGPLSGNSHQQWYQDIYSEKHKQRLDPVSQSVPDSEVLSLGCHLAVVESLACPDEPESNAVWSLSSW</sequence>
<organism evidence="2 3">
    <name type="scientific">Labeo rohita</name>
    <name type="common">Indian major carp</name>
    <name type="synonym">Cyprinus rohita</name>
    <dbReference type="NCBI Taxonomy" id="84645"/>
    <lineage>
        <taxon>Eukaryota</taxon>
        <taxon>Metazoa</taxon>
        <taxon>Chordata</taxon>
        <taxon>Craniata</taxon>
        <taxon>Vertebrata</taxon>
        <taxon>Euteleostomi</taxon>
        <taxon>Actinopterygii</taxon>
        <taxon>Neopterygii</taxon>
        <taxon>Teleostei</taxon>
        <taxon>Ostariophysi</taxon>
        <taxon>Cypriniformes</taxon>
        <taxon>Cyprinidae</taxon>
        <taxon>Labeoninae</taxon>
        <taxon>Labeonini</taxon>
        <taxon>Labeo</taxon>
    </lineage>
</organism>
<keyword evidence="3" id="KW-1185">Reference proteome</keyword>
<reference evidence="2 3" key="1">
    <citation type="submission" date="2018-03" db="EMBL/GenBank/DDBJ databases">
        <title>Draft genome sequence of Rohu Carp (Labeo rohita).</title>
        <authorList>
            <person name="Das P."/>
            <person name="Kushwaha B."/>
            <person name="Joshi C.G."/>
            <person name="Kumar D."/>
            <person name="Nagpure N.S."/>
            <person name="Sahoo L."/>
            <person name="Das S.P."/>
            <person name="Bit A."/>
            <person name="Patnaik S."/>
            <person name="Meher P.K."/>
            <person name="Jayasankar P."/>
            <person name="Koringa P.G."/>
            <person name="Patel N.V."/>
            <person name="Hinsu A.T."/>
            <person name="Kumar R."/>
            <person name="Pandey M."/>
            <person name="Agarwal S."/>
            <person name="Srivastava S."/>
            <person name="Singh M."/>
            <person name="Iquebal M.A."/>
            <person name="Jaiswal S."/>
            <person name="Angadi U.B."/>
            <person name="Kumar N."/>
            <person name="Raza M."/>
            <person name="Shah T.M."/>
            <person name="Rai A."/>
            <person name="Jena J.K."/>
        </authorList>
    </citation>
    <scope>NUCLEOTIDE SEQUENCE [LARGE SCALE GENOMIC DNA]</scope>
    <source>
        <strain evidence="2">DASCIFA01</strain>
        <tissue evidence="2">Testis</tissue>
    </source>
</reference>
<evidence type="ECO:0000256" key="1">
    <source>
        <dbReference type="SAM" id="SignalP"/>
    </source>
</evidence>
<accession>A0A498M291</accession>
<feature type="signal peptide" evidence="1">
    <location>
        <begin position="1"/>
        <end position="20"/>
    </location>
</feature>
<evidence type="ECO:0000313" key="2">
    <source>
        <dbReference type="EMBL" id="RXN13234.1"/>
    </source>
</evidence>
<dbReference type="Proteomes" id="UP000290572">
    <property type="component" value="Unassembled WGS sequence"/>
</dbReference>